<comment type="caution">
    <text evidence="1">The sequence shown here is derived from an EMBL/GenBank/DDBJ whole genome shotgun (WGS) entry which is preliminary data.</text>
</comment>
<organism evidence="1">
    <name type="scientific">Chryseobacterium sp. B5</name>
    <dbReference type="NCBI Taxonomy" id="2050562"/>
    <lineage>
        <taxon>Bacteria</taxon>
        <taxon>Pseudomonadati</taxon>
        <taxon>Bacteroidota</taxon>
        <taxon>Flavobacteriia</taxon>
        <taxon>Flavobacteriales</taxon>
        <taxon>Weeksellaceae</taxon>
        <taxon>Chryseobacterium group</taxon>
        <taxon>Chryseobacterium</taxon>
    </lineage>
</organism>
<gene>
    <name evidence="1" type="ORF">CTI11_04830</name>
</gene>
<accession>A0A2G7TCK3</accession>
<dbReference type="SUPFAM" id="SSF103084">
    <property type="entry name" value="Holliday junction resolvase RusA"/>
    <property type="match status" value="1"/>
</dbReference>
<protein>
    <submittedName>
        <fullName evidence="1">Uncharacterized protein</fullName>
    </submittedName>
</protein>
<dbReference type="GO" id="GO:0000287">
    <property type="term" value="F:magnesium ion binding"/>
    <property type="evidence" value="ECO:0007669"/>
    <property type="project" value="InterPro"/>
</dbReference>
<dbReference type="EMBL" id="PEKC01000011">
    <property type="protein sequence ID" value="PII36773.1"/>
    <property type="molecule type" value="Genomic_DNA"/>
</dbReference>
<name>A0A2G7TCK3_9FLAO</name>
<dbReference type="InterPro" id="IPR036614">
    <property type="entry name" value="RusA-like_sf"/>
</dbReference>
<dbReference type="GO" id="GO:0006310">
    <property type="term" value="P:DNA recombination"/>
    <property type="evidence" value="ECO:0007669"/>
    <property type="project" value="InterPro"/>
</dbReference>
<dbReference type="GO" id="GO:0006281">
    <property type="term" value="P:DNA repair"/>
    <property type="evidence" value="ECO:0007669"/>
    <property type="project" value="InterPro"/>
</dbReference>
<proteinExistence type="predicted"/>
<dbReference type="AlphaFoldDB" id="A0A2G7TCK3"/>
<sequence>MRIELPWPPKELSPNARLHWASLAKAKKQYRHACAYAAVQQGVRRIPVQELHLQLTFHAPTRLAYDLDNALARMKAGLDGLADVLGVDDKHWSLGIARGDTPGGRVIVEVSPC</sequence>
<dbReference type="Gene3D" id="3.30.1330.70">
    <property type="entry name" value="Holliday junction resolvase RusA"/>
    <property type="match status" value="1"/>
</dbReference>
<evidence type="ECO:0000313" key="1">
    <source>
        <dbReference type="EMBL" id="PII36773.1"/>
    </source>
</evidence>
<reference evidence="1" key="1">
    <citation type="submission" date="2017-10" db="EMBL/GenBank/DDBJ databases">
        <title>Chryseobacterium sp. B5 is a hydrocarbonoclastic and plant growth promoting bacterium.</title>
        <authorList>
            <person name="Thijs S."/>
            <person name="Gkorezis P."/>
            <person name="Van Hamme J."/>
        </authorList>
    </citation>
    <scope>NUCLEOTIDE SEQUENCE</scope>
    <source>
        <strain evidence="1">B5</strain>
    </source>
</reference>